<dbReference type="Proteomes" id="UP000075901">
    <property type="component" value="Unassembled WGS sequence"/>
</dbReference>
<dbReference type="GO" id="GO:0007088">
    <property type="term" value="P:regulation of mitotic nuclear division"/>
    <property type="evidence" value="ECO:0007669"/>
    <property type="project" value="InterPro"/>
</dbReference>
<dbReference type="Pfam" id="PF12937">
    <property type="entry name" value="F-box-like"/>
    <property type="match status" value="1"/>
</dbReference>
<dbReference type="InterPro" id="IPR036047">
    <property type="entry name" value="F-box-like_dom_sf"/>
</dbReference>
<evidence type="ECO:0000259" key="2">
    <source>
        <dbReference type="PROSITE" id="PS50181"/>
    </source>
</evidence>
<evidence type="ECO:0000256" key="1">
    <source>
        <dbReference type="SAM" id="MobiDB-lite"/>
    </source>
</evidence>
<dbReference type="InterPro" id="IPR047147">
    <property type="entry name" value="FBX5_43"/>
</dbReference>
<keyword evidence="4" id="KW-1185">Reference proteome</keyword>
<dbReference type="PANTHER" id="PTHR15493">
    <property type="entry name" value="F-BOX ONLY PROTEIN 5 AND 43"/>
    <property type="match status" value="1"/>
</dbReference>
<dbReference type="GO" id="GO:0005634">
    <property type="term" value="C:nucleus"/>
    <property type="evidence" value="ECO:0007669"/>
    <property type="project" value="TreeGrafter"/>
</dbReference>
<dbReference type="AlphaFoldDB" id="A0A182SKQ2"/>
<evidence type="ECO:0000313" key="3">
    <source>
        <dbReference type="EnsemblMetazoa" id="AMAM008691-PA"/>
    </source>
</evidence>
<dbReference type="PROSITE" id="PS50181">
    <property type="entry name" value="FBOX"/>
    <property type="match status" value="1"/>
</dbReference>
<feature type="region of interest" description="Disordered" evidence="1">
    <location>
        <begin position="109"/>
        <end position="147"/>
    </location>
</feature>
<name>A0A182SKQ2_9DIPT</name>
<dbReference type="EnsemblMetazoa" id="AMAM008691-RA">
    <property type="protein sequence ID" value="AMAM008691-PA"/>
    <property type="gene ID" value="AMAM008691"/>
</dbReference>
<dbReference type="PANTHER" id="PTHR15493:SF9">
    <property type="entry name" value="GH14043P"/>
    <property type="match status" value="1"/>
</dbReference>
<organism evidence="3 4">
    <name type="scientific">Anopheles maculatus</name>
    <dbReference type="NCBI Taxonomy" id="74869"/>
    <lineage>
        <taxon>Eukaryota</taxon>
        <taxon>Metazoa</taxon>
        <taxon>Ecdysozoa</taxon>
        <taxon>Arthropoda</taxon>
        <taxon>Hexapoda</taxon>
        <taxon>Insecta</taxon>
        <taxon>Pterygota</taxon>
        <taxon>Neoptera</taxon>
        <taxon>Endopterygota</taxon>
        <taxon>Diptera</taxon>
        <taxon>Nematocera</taxon>
        <taxon>Culicoidea</taxon>
        <taxon>Culicidae</taxon>
        <taxon>Anophelinae</taxon>
        <taxon>Anopheles</taxon>
        <taxon>Anopheles maculatus group</taxon>
    </lineage>
</organism>
<dbReference type="GO" id="GO:0045835">
    <property type="term" value="P:negative regulation of meiotic nuclear division"/>
    <property type="evidence" value="ECO:0007669"/>
    <property type="project" value="InterPro"/>
</dbReference>
<dbReference type="SMART" id="SM00256">
    <property type="entry name" value="FBOX"/>
    <property type="match status" value="1"/>
</dbReference>
<dbReference type="Gene3D" id="1.20.1280.50">
    <property type="match status" value="1"/>
</dbReference>
<reference evidence="4" key="1">
    <citation type="submission" date="2013-09" db="EMBL/GenBank/DDBJ databases">
        <title>The Genome Sequence of Anopheles maculatus species B.</title>
        <authorList>
            <consortium name="The Broad Institute Genomics Platform"/>
            <person name="Neafsey D.E."/>
            <person name="Besansky N."/>
            <person name="Howell P."/>
            <person name="Walton C."/>
            <person name="Young S.K."/>
            <person name="Zeng Q."/>
            <person name="Gargeya S."/>
            <person name="Fitzgerald M."/>
            <person name="Haas B."/>
            <person name="Abouelleil A."/>
            <person name="Allen A.W."/>
            <person name="Alvarado L."/>
            <person name="Arachchi H.M."/>
            <person name="Berlin A.M."/>
            <person name="Chapman S.B."/>
            <person name="Gainer-Dewar J."/>
            <person name="Goldberg J."/>
            <person name="Griggs A."/>
            <person name="Gujja S."/>
            <person name="Hansen M."/>
            <person name="Howarth C."/>
            <person name="Imamovic A."/>
            <person name="Ireland A."/>
            <person name="Larimer J."/>
            <person name="McCowan C."/>
            <person name="Murphy C."/>
            <person name="Pearson M."/>
            <person name="Poon T.W."/>
            <person name="Priest M."/>
            <person name="Roberts A."/>
            <person name="Saif S."/>
            <person name="Shea T."/>
            <person name="Sisk P."/>
            <person name="Sykes S."/>
            <person name="Wortman J."/>
            <person name="Nusbaum C."/>
            <person name="Birren B."/>
        </authorList>
    </citation>
    <scope>NUCLEOTIDE SEQUENCE [LARGE SCALE GENOMIC DNA]</scope>
    <source>
        <strain evidence="4">maculatus3</strain>
    </source>
</reference>
<dbReference type="VEuPathDB" id="VectorBase:AMAM008691"/>
<feature type="domain" description="F-box" evidence="2">
    <location>
        <begin position="52"/>
        <end position="99"/>
    </location>
</feature>
<feature type="compositionally biased region" description="Basic and acidic residues" evidence="1">
    <location>
        <begin position="126"/>
        <end position="135"/>
    </location>
</feature>
<accession>A0A182SKQ2</accession>
<evidence type="ECO:0000313" key="4">
    <source>
        <dbReference type="Proteomes" id="UP000075901"/>
    </source>
</evidence>
<sequence length="268" mass="29652">SSPARSVRSLSRPSVRASVSPKVHRTCGAQQNQSLKPSKRYSYCGFEYVNILQQLNKFDRDALGVVLEYLADTDLVQVVRVSRRWRSIIQNHKKCWARLQRYLKQQEERKENINGNRSSSGSNHYHHPEHGDTEGTPKGPCASNLNSELNGTYAEANGGQEAAVPVSTIDSIVSKRKPFKVCNYLDKSHVSSVGNASFGNVSGPELSLRRSSIVSGGGSSIVNVTQTPTVSPSMQKFITNQKVSFAYYLSPHNLNCRTAHDATLSNWL</sequence>
<feature type="compositionally biased region" description="Low complexity" evidence="1">
    <location>
        <begin position="113"/>
        <end position="123"/>
    </location>
</feature>
<proteinExistence type="predicted"/>
<protein>
    <submittedName>
        <fullName evidence="3">F-box domain-containing protein</fullName>
    </submittedName>
</protein>
<reference evidence="3" key="2">
    <citation type="submission" date="2020-05" db="UniProtKB">
        <authorList>
            <consortium name="EnsemblMetazoa"/>
        </authorList>
    </citation>
    <scope>IDENTIFICATION</scope>
    <source>
        <strain evidence="3">maculatus3</strain>
    </source>
</reference>
<dbReference type="SUPFAM" id="SSF81383">
    <property type="entry name" value="F-box domain"/>
    <property type="match status" value="1"/>
</dbReference>
<dbReference type="InterPro" id="IPR001810">
    <property type="entry name" value="F-box_dom"/>
</dbReference>